<dbReference type="InterPro" id="IPR001242">
    <property type="entry name" value="Condensation_dom"/>
</dbReference>
<keyword evidence="3" id="KW-1185">Reference proteome</keyword>
<dbReference type="SUPFAM" id="SSF52777">
    <property type="entry name" value="CoA-dependent acyltransferases"/>
    <property type="match status" value="2"/>
</dbReference>
<dbReference type="Pfam" id="PF00668">
    <property type="entry name" value="Condensation"/>
    <property type="match status" value="1"/>
</dbReference>
<feature type="domain" description="Condensation" evidence="1">
    <location>
        <begin position="39"/>
        <end position="465"/>
    </location>
</feature>
<proteinExistence type="predicted"/>
<evidence type="ECO:0000313" key="3">
    <source>
        <dbReference type="Proteomes" id="UP001501721"/>
    </source>
</evidence>
<organism evidence="2 3">
    <name type="scientific">Streptomyces graminearus</name>
    <dbReference type="NCBI Taxonomy" id="284030"/>
    <lineage>
        <taxon>Bacteria</taxon>
        <taxon>Bacillati</taxon>
        <taxon>Actinomycetota</taxon>
        <taxon>Actinomycetes</taxon>
        <taxon>Kitasatosporales</taxon>
        <taxon>Streptomycetaceae</taxon>
        <taxon>Streptomyces</taxon>
    </lineage>
</organism>
<dbReference type="Gene3D" id="3.30.559.30">
    <property type="entry name" value="Nonribosomal peptide synthetase, condensation domain"/>
    <property type="match status" value="1"/>
</dbReference>
<dbReference type="Proteomes" id="UP001501721">
    <property type="component" value="Unassembled WGS sequence"/>
</dbReference>
<reference evidence="3" key="1">
    <citation type="journal article" date="2019" name="Int. J. Syst. Evol. Microbiol.">
        <title>The Global Catalogue of Microorganisms (GCM) 10K type strain sequencing project: providing services to taxonomists for standard genome sequencing and annotation.</title>
        <authorList>
            <consortium name="The Broad Institute Genomics Platform"/>
            <consortium name="The Broad Institute Genome Sequencing Center for Infectious Disease"/>
            <person name="Wu L."/>
            <person name="Ma J."/>
        </authorList>
    </citation>
    <scope>NUCLEOTIDE SEQUENCE [LARGE SCALE GENOMIC DNA]</scope>
    <source>
        <strain evidence="3">JCM 6923</strain>
    </source>
</reference>
<dbReference type="PANTHER" id="PTHR45527:SF1">
    <property type="entry name" value="FATTY ACID SYNTHASE"/>
    <property type="match status" value="1"/>
</dbReference>
<dbReference type="PANTHER" id="PTHR45527">
    <property type="entry name" value="NONRIBOSOMAL PEPTIDE SYNTHETASE"/>
    <property type="match status" value="1"/>
</dbReference>
<name>A0ABP5XWT1_9ACTN</name>
<dbReference type="EMBL" id="BAAATL010000002">
    <property type="protein sequence ID" value="GAA2468974.1"/>
    <property type="molecule type" value="Genomic_DNA"/>
</dbReference>
<dbReference type="CDD" id="cd19531">
    <property type="entry name" value="LCL_NRPS-like"/>
    <property type="match status" value="1"/>
</dbReference>
<gene>
    <name evidence="2" type="ORF">GCM10010422_08280</name>
</gene>
<sequence length="499" mass="55027">MSASTSTSTNTNTSTSTVTAYDERARALGAGSAWRASLGQERHWAYQARFPQSAAFNVPIAVLLRGPVDLDTLERALRAVVTGHESLRASFGESAGRLSALLHDPGDIPVLRHDLRPLPEAERLRRLREIGTVEAARPFELRAEPTTRAHLVRLTEEETVVVVNFHHIAFDGWSSPVFFEDLADRYDALSSGASGRPAPAHRYVDFAVWQRRRIARGLHDPQLDYWRALLADPAPPLPWPQDGRDPESPWWAGDMAWLGLPQSLVQDAQQAARACGTSFFVLGLAVYQLALRRLTGCDRLAVGTPFAGRTDPRWADVVGFFVNTLVMPYTFRPEVPVGRLVEDTHRLVMAAHENQDLPYGVLLDQLAPPVEPERTPCFQTMFILQNTPSPTRSFGSGTLATNKLVTGSARYDVTFSLGRRHGELALELENRPRLVGQETAIELARTFFGLLAATTADLTTPVGALEPAPVPLSVRRRGELEPGVDGLFRGMIGDWRTPV</sequence>
<dbReference type="InterPro" id="IPR023213">
    <property type="entry name" value="CAT-like_dom_sf"/>
</dbReference>
<evidence type="ECO:0000313" key="2">
    <source>
        <dbReference type="EMBL" id="GAA2468974.1"/>
    </source>
</evidence>
<protein>
    <recommendedName>
        <fullName evidence="1">Condensation domain-containing protein</fullName>
    </recommendedName>
</protein>
<comment type="caution">
    <text evidence="2">The sequence shown here is derived from an EMBL/GenBank/DDBJ whole genome shotgun (WGS) entry which is preliminary data.</text>
</comment>
<dbReference type="Gene3D" id="3.30.559.10">
    <property type="entry name" value="Chloramphenicol acetyltransferase-like domain"/>
    <property type="match status" value="1"/>
</dbReference>
<dbReference type="RefSeq" id="WP_346076459.1">
    <property type="nucleotide sequence ID" value="NZ_BAAATL010000002.1"/>
</dbReference>
<evidence type="ECO:0000259" key="1">
    <source>
        <dbReference type="Pfam" id="PF00668"/>
    </source>
</evidence>
<accession>A0ABP5XWT1</accession>